<dbReference type="GO" id="GO:0022857">
    <property type="term" value="F:transmembrane transporter activity"/>
    <property type="evidence" value="ECO:0007669"/>
    <property type="project" value="InterPro"/>
</dbReference>
<gene>
    <name evidence="8" type="ORF">BKA00_001263</name>
</gene>
<feature type="transmembrane region" description="Helical" evidence="6">
    <location>
        <begin position="78"/>
        <end position="97"/>
    </location>
</feature>
<feature type="transmembrane region" description="Helical" evidence="6">
    <location>
        <begin position="166"/>
        <end position="186"/>
    </location>
</feature>
<evidence type="ECO:0000256" key="5">
    <source>
        <dbReference type="ARBA" id="ARBA00023136"/>
    </source>
</evidence>
<dbReference type="RefSeq" id="WP_185024015.1">
    <property type="nucleotide sequence ID" value="NZ_JACHMQ010000001.1"/>
</dbReference>
<comment type="caution">
    <text evidence="8">The sequence shown here is derived from an EMBL/GenBank/DDBJ whole genome shotgun (WGS) entry which is preliminary data.</text>
</comment>
<feature type="domain" description="Major facilitator superfamily (MFS) profile" evidence="7">
    <location>
        <begin position="12"/>
        <end position="391"/>
    </location>
</feature>
<keyword evidence="5 6" id="KW-0472">Membrane</keyword>
<dbReference type="InterPro" id="IPR011701">
    <property type="entry name" value="MFS"/>
</dbReference>
<evidence type="ECO:0000313" key="8">
    <source>
        <dbReference type="EMBL" id="MBB6394349.1"/>
    </source>
</evidence>
<feature type="transmembrane region" description="Helical" evidence="6">
    <location>
        <begin position="300"/>
        <end position="318"/>
    </location>
</feature>
<protein>
    <submittedName>
        <fullName evidence="8">Putative MFS family arabinose efflux permease</fullName>
    </submittedName>
</protein>
<feature type="transmembrane region" description="Helical" evidence="6">
    <location>
        <begin position="339"/>
        <end position="361"/>
    </location>
</feature>
<evidence type="ECO:0000256" key="2">
    <source>
        <dbReference type="ARBA" id="ARBA00022475"/>
    </source>
</evidence>
<dbReference type="PROSITE" id="PS50850">
    <property type="entry name" value="MFS"/>
    <property type="match status" value="1"/>
</dbReference>
<organism evidence="8 9">
    <name type="scientific">Actinomadura coerulea</name>
    <dbReference type="NCBI Taxonomy" id="46159"/>
    <lineage>
        <taxon>Bacteria</taxon>
        <taxon>Bacillati</taxon>
        <taxon>Actinomycetota</taxon>
        <taxon>Actinomycetes</taxon>
        <taxon>Streptosporangiales</taxon>
        <taxon>Thermomonosporaceae</taxon>
        <taxon>Actinomadura</taxon>
    </lineage>
</organism>
<reference evidence="8 9" key="1">
    <citation type="submission" date="2020-08" db="EMBL/GenBank/DDBJ databases">
        <title>Sequencing the genomes of 1000 actinobacteria strains.</title>
        <authorList>
            <person name="Klenk H.-P."/>
        </authorList>
    </citation>
    <scope>NUCLEOTIDE SEQUENCE [LARGE SCALE GENOMIC DNA]</scope>
    <source>
        <strain evidence="8 9">DSM 43675</strain>
    </source>
</reference>
<feature type="transmembrane region" description="Helical" evidence="6">
    <location>
        <begin position="103"/>
        <end position="127"/>
    </location>
</feature>
<evidence type="ECO:0000259" key="7">
    <source>
        <dbReference type="PROSITE" id="PS50850"/>
    </source>
</evidence>
<evidence type="ECO:0000256" key="1">
    <source>
        <dbReference type="ARBA" id="ARBA00004651"/>
    </source>
</evidence>
<dbReference type="GO" id="GO:0005886">
    <property type="term" value="C:plasma membrane"/>
    <property type="evidence" value="ECO:0007669"/>
    <property type="project" value="UniProtKB-SubCell"/>
</dbReference>
<name>A0A7X0FVI7_9ACTN</name>
<feature type="transmembrane region" description="Helical" evidence="6">
    <location>
        <begin position="276"/>
        <end position="294"/>
    </location>
</feature>
<dbReference type="PANTHER" id="PTHR43124">
    <property type="entry name" value="PURINE EFFLUX PUMP PBUE"/>
    <property type="match status" value="1"/>
</dbReference>
<dbReference type="PANTHER" id="PTHR43124:SF10">
    <property type="entry name" value="PURINE EFFLUX PUMP PBUE"/>
    <property type="match status" value="1"/>
</dbReference>
<evidence type="ECO:0000313" key="9">
    <source>
        <dbReference type="Proteomes" id="UP000546324"/>
    </source>
</evidence>
<evidence type="ECO:0000256" key="3">
    <source>
        <dbReference type="ARBA" id="ARBA00022692"/>
    </source>
</evidence>
<accession>A0A7X0FVI7</accession>
<dbReference type="Gene3D" id="1.20.1250.20">
    <property type="entry name" value="MFS general substrate transporter like domains"/>
    <property type="match status" value="1"/>
</dbReference>
<evidence type="ECO:0000256" key="4">
    <source>
        <dbReference type="ARBA" id="ARBA00022989"/>
    </source>
</evidence>
<dbReference type="InterPro" id="IPR020846">
    <property type="entry name" value="MFS_dom"/>
</dbReference>
<proteinExistence type="predicted"/>
<feature type="transmembrane region" description="Helical" evidence="6">
    <location>
        <begin position="367"/>
        <end position="387"/>
    </location>
</feature>
<evidence type="ECO:0000256" key="6">
    <source>
        <dbReference type="SAM" id="Phobius"/>
    </source>
</evidence>
<dbReference type="AlphaFoldDB" id="A0A7X0FVI7"/>
<feature type="transmembrane region" description="Helical" evidence="6">
    <location>
        <begin position="139"/>
        <end position="160"/>
    </location>
</feature>
<dbReference type="Proteomes" id="UP000546324">
    <property type="component" value="Unassembled WGS sequence"/>
</dbReference>
<dbReference type="InterPro" id="IPR036259">
    <property type="entry name" value="MFS_trans_sf"/>
</dbReference>
<keyword evidence="3 6" id="KW-0812">Transmembrane</keyword>
<dbReference type="SUPFAM" id="SSF103473">
    <property type="entry name" value="MFS general substrate transporter"/>
    <property type="match status" value="1"/>
</dbReference>
<feature type="transmembrane region" description="Helical" evidence="6">
    <location>
        <begin position="207"/>
        <end position="226"/>
    </location>
</feature>
<sequence>MPFIRRPRGGLRLAALALTAFALQTDDFVIVGVLPSIAHDLSVGEAEAGQLVTVFSVICAVIAPVAAVATASWSRRRLLTGGMLVFCAANLAVPFAASYPALMALRVLAALAAAVVLPTVFAVTAALSAPERQGRDLATVMAGLTGAVVAGVPLGTWVGAALGWRATFVTGGLLGLAALAFLRAAVPDTAPPPSAGLGERLSPLARPAVLCVLLAAVAAVLGNLMIQTYLAPFLDGVAGVTPSGLGGLLVLTGIAGIAGGRLSGSLVDRFGPVRTFALAVAAFTAAMAGLAVAWSLRPAHLAFVLPLLLVWSAAAWAVPPPVQTRVLALAGAETGPQALALSSSAVYVGASLGAGLGGWLLGTAGPGSLPVAAAACALGALGMFGLAGRGTSRSVPENGLGAARNRGANV</sequence>
<comment type="subcellular location">
    <subcellularLocation>
        <location evidence="1">Cell membrane</location>
        <topology evidence="1">Multi-pass membrane protein</topology>
    </subcellularLocation>
</comment>
<dbReference type="Pfam" id="PF07690">
    <property type="entry name" value="MFS_1"/>
    <property type="match status" value="1"/>
</dbReference>
<keyword evidence="4 6" id="KW-1133">Transmembrane helix</keyword>
<feature type="transmembrane region" description="Helical" evidence="6">
    <location>
        <begin position="246"/>
        <end position="264"/>
    </location>
</feature>
<keyword evidence="2" id="KW-1003">Cell membrane</keyword>
<feature type="transmembrane region" description="Helical" evidence="6">
    <location>
        <begin position="51"/>
        <end position="71"/>
    </location>
</feature>
<dbReference type="EMBL" id="JACHMQ010000001">
    <property type="protein sequence ID" value="MBB6394349.1"/>
    <property type="molecule type" value="Genomic_DNA"/>
</dbReference>
<dbReference type="InterPro" id="IPR050189">
    <property type="entry name" value="MFS_Efflux_Transporters"/>
</dbReference>
<keyword evidence="9" id="KW-1185">Reference proteome</keyword>